<evidence type="ECO:0000313" key="4">
    <source>
        <dbReference type="Proteomes" id="UP001519331"/>
    </source>
</evidence>
<name>A0ABS4SYK7_9MICC</name>
<dbReference type="Gene3D" id="3.90.550.10">
    <property type="entry name" value="Spore Coat Polysaccharide Biosynthesis Protein SpsA, Chain A"/>
    <property type="match status" value="1"/>
</dbReference>
<feature type="region of interest" description="Disordered" evidence="1">
    <location>
        <begin position="1"/>
        <end position="23"/>
    </location>
</feature>
<proteinExistence type="predicted"/>
<gene>
    <name evidence="3" type="ORF">JOF45_000034</name>
</gene>
<feature type="domain" description="MobA-like NTP transferase" evidence="2">
    <location>
        <begin position="30"/>
        <end position="220"/>
    </location>
</feature>
<evidence type="ECO:0000259" key="2">
    <source>
        <dbReference type="Pfam" id="PF12804"/>
    </source>
</evidence>
<dbReference type="InterPro" id="IPR029044">
    <property type="entry name" value="Nucleotide-diphossugar_trans"/>
</dbReference>
<organism evidence="3 4">
    <name type="scientific">Nesterenkonia lacusekhoensis</name>
    <dbReference type="NCBI Taxonomy" id="150832"/>
    <lineage>
        <taxon>Bacteria</taxon>
        <taxon>Bacillati</taxon>
        <taxon>Actinomycetota</taxon>
        <taxon>Actinomycetes</taxon>
        <taxon>Micrococcales</taxon>
        <taxon>Micrococcaceae</taxon>
        <taxon>Nesterenkonia</taxon>
    </lineage>
</organism>
<dbReference type="SUPFAM" id="SSF53448">
    <property type="entry name" value="Nucleotide-diphospho-sugar transferases"/>
    <property type="match status" value="1"/>
</dbReference>
<evidence type="ECO:0000313" key="3">
    <source>
        <dbReference type="EMBL" id="MBP2317015.1"/>
    </source>
</evidence>
<dbReference type="Pfam" id="PF12804">
    <property type="entry name" value="NTP_transf_3"/>
    <property type="match status" value="1"/>
</dbReference>
<accession>A0ABS4SYK7</accession>
<sequence length="261" mass="27517">MTTPPSGPAQPLSDQAAQEASADVPRHLRAVLLAGGGGRRLGGVDKARLRRGERTLLDHWTAELLRRDIPAVVVGPEELRADLPPQVLLTREDPPLGGPAAAVRAGMLALEQAGRLSGAEPIETEPIETEPIETGPIEAGSAETRPTAAGSAATPRILLAAVDVVDPGPLLDWLLPQLGQAGHRAVIPQDGTGRLQLLASLIPERALRARAHEITAAQTEGRPLRIMLEGIEAAHPQMPEGLGADVDTPEDAYRLDVHGHR</sequence>
<evidence type="ECO:0000256" key="1">
    <source>
        <dbReference type="SAM" id="MobiDB-lite"/>
    </source>
</evidence>
<reference evidence="3 4" key="1">
    <citation type="submission" date="2021-03" db="EMBL/GenBank/DDBJ databases">
        <title>Sequencing the genomes of 1000 actinobacteria strains.</title>
        <authorList>
            <person name="Klenk H.-P."/>
        </authorList>
    </citation>
    <scope>NUCLEOTIDE SEQUENCE [LARGE SCALE GENOMIC DNA]</scope>
    <source>
        <strain evidence="3 4">DSM 12544</strain>
    </source>
</reference>
<dbReference type="EMBL" id="JAGINX010000001">
    <property type="protein sequence ID" value="MBP2317015.1"/>
    <property type="molecule type" value="Genomic_DNA"/>
</dbReference>
<dbReference type="RefSeq" id="WP_210047250.1">
    <property type="nucleotide sequence ID" value="NZ_JAGINX010000001.1"/>
</dbReference>
<protein>
    <submittedName>
        <fullName evidence="3">Molybdopterin-guanine dinucleotide biosynthesis protein A</fullName>
    </submittedName>
</protein>
<dbReference type="InterPro" id="IPR025877">
    <property type="entry name" value="MobA-like_NTP_Trfase"/>
</dbReference>
<keyword evidence="4" id="KW-1185">Reference proteome</keyword>
<dbReference type="Proteomes" id="UP001519331">
    <property type="component" value="Unassembled WGS sequence"/>
</dbReference>
<comment type="caution">
    <text evidence="3">The sequence shown here is derived from an EMBL/GenBank/DDBJ whole genome shotgun (WGS) entry which is preliminary data.</text>
</comment>